<evidence type="ECO:0000256" key="1">
    <source>
        <dbReference type="ARBA" id="ARBA00022553"/>
    </source>
</evidence>
<keyword evidence="6" id="KW-1185">Reference proteome</keyword>
<dbReference type="Gene3D" id="3.40.50.150">
    <property type="entry name" value="Vaccinia Virus protein VP39"/>
    <property type="match status" value="1"/>
</dbReference>
<evidence type="ECO:0000313" key="5">
    <source>
        <dbReference type="EMBL" id="SPO43235.1"/>
    </source>
</evidence>
<dbReference type="Pfam" id="PF05724">
    <property type="entry name" value="TPMT"/>
    <property type="match status" value="1"/>
</dbReference>
<protein>
    <recommendedName>
        <fullName evidence="7">Thiol methyltransferase 1</fullName>
    </recommendedName>
</protein>
<dbReference type="PROSITE" id="PS51585">
    <property type="entry name" value="SAM_MT_TPMT"/>
    <property type="match status" value="1"/>
</dbReference>
<dbReference type="InterPro" id="IPR029063">
    <property type="entry name" value="SAM-dependent_MTases_sf"/>
</dbReference>
<evidence type="ECO:0000256" key="2">
    <source>
        <dbReference type="ARBA" id="ARBA00022603"/>
    </source>
</evidence>
<keyword evidence="3" id="KW-0808">Transferase</keyword>
<keyword evidence="4" id="KW-0949">S-adenosyl-L-methionine</keyword>
<organism evidence="5 6">
    <name type="scientific">Pseudozyma antarctica</name>
    <name type="common">Yeast</name>
    <name type="synonym">Candida antarctica</name>
    <dbReference type="NCBI Taxonomy" id="84753"/>
    <lineage>
        <taxon>Eukaryota</taxon>
        <taxon>Fungi</taxon>
        <taxon>Dikarya</taxon>
        <taxon>Basidiomycota</taxon>
        <taxon>Ustilaginomycotina</taxon>
        <taxon>Ustilaginomycetes</taxon>
        <taxon>Ustilaginales</taxon>
        <taxon>Ustilaginaceae</taxon>
        <taxon>Moesziomyces</taxon>
    </lineage>
</organism>
<keyword evidence="1" id="KW-0597">Phosphoprotein</keyword>
<name>A0A5C3FHP7_PSEA2</name>
<dbReference type="Proteomes" id="UP000325008">
    <property type="component" value="Unassembled WGS sequence"/>
</dbReference>
<dbReference type="EMBL" id="OOIQ01000001">
    <property type="protein sequence ID" value="SPO43235.1"/>
    <property type="molecule type" value="Genomic_DNA"/>
</dbReference>
<reference evidence="5" key="1">
    <citation type="submission" date="2018-03" db="EMBL/GenBank/DDBJ databases">
        <authorList>
            <person name="Guldener U."/>
        </authorList>
    </citation>
    <scope>NUCLEOTIDE SEQUENCE [LARGE SCALE GENOMIC DNA]</scope>
    <source>
        <strain evidence="5">ATCC34888</strain>
    </source>
</reference>
<dbReference type="SUPFAM" id="SSF53335">
    <property type="entry name" value="S-adenosyl-L-methionine-dependent methyltransferases"/>
    <property type="match status" value="1"/>
</dbReference>
<keyword evidence="2" id="KW-0489">Methyltransferase</keyword>
<evidence type="ECO:0000256" key="3">
    <source>
        <dbReference type="ARBA" id="ARBA00022679"/>
    </source>
</evidence>
<evidence type="ECO:0000313" key="6">
    <source>
        <dbReference type="Proteomes" id="UP000325008"/>
    </source>
</evidence>
<dbReference type="PANTHER" id="PTHR32183">
    <property type="match status" value="1"/>
</dbReference>
<dbReference type="AlphaFoldDB" id="A0A5C3FHP7"/>
<dbReference type="PANTHER" id="PTHR32183:SF6">
    <property type="entry name" value="CYSTEINE SULFINATE DESULFINASE_CYSTEINE DESULFURASE AND RELATED ENZYMES"/>
    <property type="match status" value="1"/>
</dbReference>
<gene>
    <name evidence="5" type="ORF">PSANT_00919</name>
</gene>
<dbReference type="RefSeq" id="XP_014659974.1">
    <property type="nucleotide sequence ID" value="XM_014804488.1"/>
</dbReference>
<evidence type="ECO:0008006" key="7">
    <source>
        <dbReference type="Google" id="ProtNLM"/>
    </source>
</evidence>
<comment type="caution">
    <text evidence="5">The sequence shown here is derived from an EMBL/GenBank/DDBJ whole genome shotgun (WGS) entry which is preliminary data.</text>
</comment>
<dbReference type="OrthoDB" id="276151at2759"/>
<dbReference type="GO" id="GO:0032259">
    <property type="term" value="P:methylation"/>
    <property type="evidence" value="ECO:0007669"/>
    <property type="project" value="UniProtKB-KW"/>
</dbReference>
<sequence length="262" mass="28258">MTTAISKDDQVQKLRKLFASSDVPNDAKAWDQAWIDSTTPWDSNRPQPALVELLNGGHDADAKVADLNGDLVPVSSVIPKGTGTAVVPGCGRGYDAKVFAERGLTSHGVDISSNAVAAANQWLQDQNLDSDVGSKINFVEADFFTLGTDKSAAKALTKPAQAVLAYDYTFLCAIPPSLRTAWAETYTRLLAKDAILISLVYPIQGDRPGGPPFSLSPDLVRELLGSQTNAQGSPAWQELAELKPKGPETRPDVERIMIWRRV</sequence>
<dbReference type="InterPro" id="IPR008854">
    <property type="entry name" value="TPMT"/>
</dbReference>
<dbReference type="GO" id="GO:0008757">
    <property type="term" value="F:S-adenosylmethionine-dependent methyltransferase activity"/>
    <property type="evidence" value="ECO:0007669"/>
    <property type="project" value="InterPro"/>
</dbReference>
<proteinExistence type="predicted"/>
<evidence type="ECO:0000256" key="4">
    <source>
        <dbReference type="ARBA" id="ARBA00022691"/>
    </source>
</evidence>
<accession>A0A5C3FHP7</accession>